<comment type="subcellular location">
    <subcellularLocation>
        <location evidence="1 6">Cell membrane</location>
        <topology evidence="1 6">Multi-pass membrane protein</topology>
    </subcellularLocation>
</comment>
<evidence type="ECO:0000256" key="1">
    <source>
        <dbReference type="ARBA" id="ARBA00004651"/>
    </source>
</evidence>
<feature type="transmembrane region" description="Helical" evidence="6">
    <location>
        <begin position="175"/>
        <end position="192"/>
    </location>
</feature>
<evidence type="ECO:0000256" key="2">
    <source>
        <dbReference type="ARBA" id="ARBA00022475"/>
    </source>
</evidence>
<feature type="transmembrane region" description="Helical" evidence="6">
    <location>
        <begin position="72"/>
        <end position="94"/>
    </location>
</feature>
<feature type="transmembrane region" description="Helical" evidence="6">
    <location>
        <begin position="142"/>
        <end position="163"/>
    </location>
</feature>
<organism evidence="7 8">
    <name type="scientific">Campylobacter devanensis</name>
    <dbReference type="NCBI Taxonomy" id="3161138"/>
    <lineage>
        <taxon>Bacteria</taxon>
        <taxon>Pseudomonadati</taxon>
        <taxon>Campylobacterota</taxon>
        <taxon>Epsilonproteobacteria</taxon>
        <taxon>Campylobacterales</taxon>
        <taxon>Campylobacteraceae</taxon>
        <taxon>Campylobacter</taxon>
    </lineage>
</organism>
<dbReference type="AlphaFoldDB" id="A0A1X9SR05"/>
<evidence type="ECO:0000256" key="6">
    <source>
        <dbReference type="RuleBase" id="RU366058"/>
    </source>
</evidence>
<dbReference type="InterPro" id="IPR032816">
    <property type="entry name" value="VTT_dom"/>
</dbReference>
<keyword evidence="2 6" id="KW-1003">Cell membrane</keyword>
<reference evidence="7 8" key="1">
    <citation type="journal article" date="2017" name="Genome Biol. Evol.">
        <title>Comparative Genomic Analysis Identifies a Campylobacter Clade Deficient in Selenium Metabolism.</title>
        <authorList>
            <person name="Miller W.G."/>
            <person name="Yee E."/>
            <person name="Lopes B.S."/>
            <person name="Chapman M.H."/>
            <person name="Huynh S."/>
            <person name="Bono J.L."/>
            <person name="Parker C.T."/>
            <person name="Strachan N.J.C."/>
            <person name="Forbes K.J."/>
        </authorList>
    </citation>
    <scope>NUCLEOTIDE SEQUENCE [LARGE SCALE GENOMIC DNA]</scope>
    <source>
        <strain evidence="7 8">NCTC 13003</strain>
    </source>
</reference>
<dbReference type="EMBL" id="CP018788">
    <property type="protein sequence ID" value="ARQ98663.1"/>
    <property type="molecule type" value="Genomic_DNA"/>
</dbReference>
<keyword evidence="8" id="KW-1185">Reference proteome</keyword>
<evidence type="ECO:0000256" key="4">
    <source>
        <dbReference type="ARBA" id="ARBA00022989"/>
    </source>
</evidence>
<sequence length="201" mass="22584">MIRLILFGVFMLCCVVILCSINQRDLINLMGEFSKFDWVIYIGCWAILPVFLFPAGILAIGGGAILGFWEALICAMIGVGINSAIMYFIARYFSGAFDTAKFERIKNKFCKDEFSLIILLRLIPIVPYNVVNYMAGALRFDFVKFIIAGVLGKFISAVLFINLGSNIANYKSYEFWLALALVVAMGLVAFWVRKILNRRVG</sequence>
<protein>
    <recommendedName>
        <fullName evidence="6">TVP38/TMEM64 family membrane protein</fullName>
    </recommendedName>
</protein>
<dbReference type="STRING" id="1660064.CIGN_0353"/>
<keyword evidence="5 6" id="KW-0472">Membrane</keyword>
<gene>
    <name evidence="7" type="ORF">CIGN_0353</name>
</gene>
<feature type="transmembrane region" description="Helical" evidence="6">
    <location>
        <begin position="114"/>
        <end position="135"/>
    </location>
</feature>
<dbReference type="InterPro" id="IPR015414">
    <property type="entry name" value="TMEM64"/>
</dbReference>
<dbReference type="Proteomes" id="UP000194309">
    <property type="component" value="Chromosome"/>
</dbReference>
<name>A0A1X9SR05_9BACT</name>
<accession>A0A1X9SR05</accession>
<proteinExistence type="inferred from homology"/>
<dbReference type="KEGG" id="cdev:CIGN_0353"/>
<dbReference type="PANTHER" id="PTHR12677">
    <property type="entry name" value="GOLGI APPARATUS MEMBRANE PROTEIN TVP38-RELATED"/>
    <property type="match status" value="1"/>
</dbReference>
<keyword evidence="4 6" id="KW-1133">Transmembrane helix</keyword>
<dbReference type="GO" id="GO:0005886">
    <property type="term" value="C:plasma membrane"/>
    <property type="evidence" value="ECO:0007669"/>
    <property type="project" value="UniProtKB-SubCell"/>
</dbReference>
<keyword evidence="3 6" id="KW-0812">Transmembrane</keyword>
<feature type="transmembrane region" description="Helical" evidence="6">
    <location>
        <begin position="38"/>
        <end position="60"/>
    </location>
</feature>
<dbReference type="PANTHER" id="PTHR12677:SF59">
    <property type="entry name" value="GOLGI APPARATUS MEMBRANE PROTEIN TVP38-RELATED"/>
    <property type="match status" value="1"/>
</dbReference>
<evidence type="ECO:0000313" key="7">
    <source>
        <dbReference type="EMBL" id="ARQ98663.1"/>
    </source>
</evidence>
<dbReference type="Pfam" id="PF09335">
    <property type="entry name" value="VTT_dom"/>
    <property type="match status" value="1"/>
</dbReference>
<comment type="similarity">
    <text evidence="6">Belongs to the TVP38/TMEM64 family.</text>
</comment>
<evidence type="ECO:0000313" key="8">
    <source>
        <dbReference type="Proteomes" id="UP000194309"/>
    </source>
</evidence>
<evidence type="ECO:0000256" key="5">
    <source>
        <dbReference type="ARBA" id="ARBA00023136"/>
    </source>
</evidence>
<accession>A0A381D7Q6</accession>
<evidence type="ECO:0000256" key="3">
    <source>
        <dbReference type="ARBA" id="ARBA00022692"/>
    </source>
</evidence>